<gene>
    <name evidence="4" type="ORF">FK530_24715</name>
</gene>
<dbReference type="PANTHER" id="PTHR43099:SF5">
    <property type="entry name" value="HLYC_CORC FAMILY TRANSPORTER"/>
    <property type="match status" value="1"/>
</dbReference>
<dbReference type="InterPro" id="IPR002550">
    <property type="entry name" value="CNNM"/>
</dbReference>
<keyword evidence="5" id="KW-1185">Reference proteome</keyword>
<evidence type="ECO:0000256" key="2">
    <source>
        <dbReference type="SAM" id="Phobius"/>
    </source>
</evidence>
<proteinExistence type="predicted"/>
<evidence type="ECO:0000313" key="4">
    <source>
        <dbReference type="EMBL" id="TWS22275.1"/>
    </source>
</evidence>
<dbReference type="GO" id="GO:0016020">
    <property type="term" value="C:membrane"/>
    <property type="evidence" value="ECO:0007669"/>
    <property type="project" value="UniProtKB-UniRule"/>
</dbReference>
<dbReference type="Pfam" id="PF01595">
    <property type="entry name" value="CNNM"/>
    <property type="match status" value="1"/>
</dbReference>
<feature type="non-terminal residue" evidence="4">
    <location>
        <position position="202"/>
    </location>
</feature>
<name>A0A5C5RJI9_9ACTN</name>
<feature type="domain" description="CNNM transmembrane" evidence="3">
    <location>
        <begin position="1"/>
        <end position="202"/>
    </location>
</feature>
<keyword evidence="1 2" id="KW-0472">Membrane</keyword>
<dbReference type="RefSeq" id="WP_146489454.1">
    <property type="nucleotide sequence ID" value="NZ_VIGX01000132.1"/>
</dbReference>
<dbReference type="EMBL" id="VIGX01000132">
    <property type="protein sequence ID" value="TWS22275.1"/>
    <property type="molecule type" value="Genomic_DNA"/>
</dbReference>
<dbReference type="PANTHER" id="PTHR43099">
    <property type="entry name" value="UPF0053 PROTEIN YRKA"/>
    <property type="match status" value="1"/>
</dbReference>
<keyword evidence="1 2" id="KW-1133">Transmembrane helix</keyword>
<dbReference type="OrthoDB" id="110231at2"/>
<protein>
    <submittedName>
        <fullName evidence="4">DUF21 domain-containing protein</fullName>
    </submittedName>
</protein>
<keyword evidence="1 2" id="KW-0812">Transmembrane</keyword>
<comment type="caution">
    <text evidence="4">The sequence shown here is derived from an EMBL/GenBank/DDBJ whole genome shotgun (WGS) entry which is preliminary data.</text>
</comment>
<accession>A0A5C5RJI9</accession>
<evidence type="ECO:0000313" key="5">
    <source>
        <dbReference type="Proteomes" id="UP000319375"/>
    </source>
</evidence>
<evidence type="ECO:0000259" key="3">
    <source>
        <dbReference type="PROSITE" id="PS51846"/>
    </source>
</evidence>
<feature type="transmembrane region" description="Helical" evidence="2">
    <location>
        <begin position="90"/>
        <end position="115"/>
    </location>
</feature>
<dbReference type="PROSITE" id="PS51846">
    <property type="entry name" value="CNNM"/>
    <property type="match status" value="1"/>
</dbReference>
<evidence type="ECO:0000256" key="1">
    <source>
        <dbReference type="PROSITE-ProRule" id="PRU01193"/>
    </source>
</evidence>
<reference evidence="4 5" key="1">
    <citation type="submission" date="2019-06" db="EMBL/GenBank/DDBJ databases">
        <title>Tsukamurella conjunctivitidis sp. nov., Tsukamurella assacharolytica sp. nov. and Tsukamurella sputae sp. nov. isolated from patients with conjunctivitis, bacteraemia (lymphoma) and respiratory infection (sputum) in Hong Kong.</title>
        <authorList>
            <person name="Teng J.L.L."/>
            <person name="Lee H.H."/>
            <person name="Fong J.Y.H."/>
            <person name="Fok K.M.N."/>
            <person name="Lau S.K.P."/>
            <person name="Woo P.C.Y."/>
        </authorList>
    </citation>
    <scope>NUCLEOTIDE SEQUENCE [LARGE SCALE GENOMIC DNA]</scope>
    <source>
        <strain evidence="4 5">HKU72</strain>
    </source>
</reference>
<organism evidence="4 5">
    <name type="scientific">Tsukamurella conjunctivitidis</name>
    <dbReference type="NCBI Taxonomy" id="2592068"/>
    <lineage>
        <taxon>Bacteria</taxon>
        <taxon>Bacillati</taxon>
        <taxon>Actinomycetota</taxon>
        <taxon>Actinomycetes</taxon>
        <taxon>Mycobacteriales</taxon>
        <taxon>Tsukamurellaceae</taxon>
        <taxon>Tsukamurella</taxon>
    </lineage>
</organism>
<dbReference type="InterPro" id="IPR051676">
    <property type="entry name" value="UPF0053_domain"/>
</dbReference>
<sequence>MSPLVGVLVTVFLLGVNAFFVTGEFATTSSRRSQIEPLYEQGRRGSAKAMYALQHVSLMLAICQLGITVASTSLGVVAEPAIAHLVEGPLVHLGLPAATSHVVGFTAALVIVLFLHVVFGEMVPKNIAIANPHRALLVLAPPLVAFGHVLRPVIEAMDHAANWFLKVRGITPRSEISAAFTAEEVASIVELSQQEGKIHDDL</sequence>
<dbReference type="AlphaFoldDB" id="A0A5C5RJI9"/>
<feature type="transmembrane region" description="Helical" evidence="2">
    <location>
        <begin position="56"/>
        <end position="78"/>
    </location>
</feature>
<dbReference type="Proteomes" id="UP000319375">
    <property type="component" value="Unassembled WGS sequence"/>
</dbReference>